<feature type="compositionally biased region" description="Polar residues" evidence="4">
    <location>
        <begin position="9"/>
        <end position="21"/>
    </location>
</feature>
<sequence>MDTPLPFMSSDQTKGQETMTKTAGFGPELTKPEPNKNRGRRASKGRGPKKQPQRGVGVAQLERLRLLDRLNKMTEIPPLTQQHEPDELHQYNTTPMLPFTSIRDPFASVPVQCGAANHGLSHFSQPVINGSSVGLLGQMIGHRGGFNGVNGGGSCSAIGGLLVSTNQVQMVEPYGVGAQGSRVLIETSKELSSMPNLHCVSADRCNVCFKKKRLNVEIVKESYGGRNQPSENLFLKGSDFLGFTLPQVPNFTAQANDFTARASSYRACNPDHETVEVVAVHRKGNSEGGRVFMEYEFFPSAVAEKNDRVTSTCSKELEILPTEGSVAVSTGEGSYITPTTYGDSSSNSVDLSLKLSY</sequence>
<keyword evidence="1" id="KW-0678">Repressor</keyword>
<feature type="region of interest" description="Disordered" evidence="4">
    <location>
        <begin position="1"/>
        <end position="57"/>
    </location>
</feature>
<dbReference type="EMBL" id="JARAOO010000012">
    <property type="protein sequence ID" value="KAJ7948577.1"/>
    <property type="molecule type" value="Genomic_DNA"/>
</dbReference>
<dbReference type="PANTHER" id="PTHR33388:SF2">
    <property type="entry name" value="PROTEIN SPOROCYTELESS"/>
    <property type="match status" value="1"/>
</dbReference>
<accession>A0AAD7KZ17</accession>
<dbReference type="AlphaFoldDB" id="A0AAD7KZ17"/>
<evidence type="ECO:0000256" key="3">
    <source>
        <dbReference type="ARBA" id="ARBA00023163"/>
    </source>
</evidence>
<dbReference type="Proteomes" id="UP001163823">
    <property type="component" value="Chromosome 12"/>
</dbReference>
<keyword evidence="6" id="KW-1185">Reference proteome</keyword>
<dbReference type="PANTHER" id="PTHR33388">
    <property type="entry name" value="OS01G0212500 PROTEIN"/>
    <property type="match status" value="1"/>
</dbReference>
<dbReference type="GO" id="GO:0003700">
    <property type="term" value="F:DNA-binding transcription factor activity"/>
    <property type="evidence" value="ECO:0007669"/>
    <property type="project" value="InterPro"/>
</dbReference>
<dbReference type="KEGG" id="qsa:O6P43_029030"/>
<dbReference type="InterPro" id="IPR040356">
    <property type="entry name" value="SPEAR"/>
</dbReference>
<keyword evidence="2" id="KW-0805">Transcription regulation</keyword>
<evidence type="ECO:0000313" key="5">
    <source>
        <dbReference type="EMBL" id="KAJ7948577.1"/>
    </source>
</evidence>
<gene>
    <name evidence="5" type="ORF">O6P43_029030</name>
</gene>
<comment type="caution">
    <text evidence="5">The sequence shown here is derived from an EMBL/GenBank/DDBJ whole genome shotgun (WGS) entry which is preliminary data.</text>
</comment>
<organism evidence="5 6">
    <name type="scientific">Quillaja saponaria</name>
    <name type="common">Soap bark tree</name>
    <dbReference type="NCBI Taxonomy" id="32244"/>
    <lineage>
        <taxon>Eukaryota</taxon>
        <taxon>Viridiplantae</taxon>
        <taxon>Streptophyta</taxon>
        <taxon>Embryophyta</taxon>
        <taxon>Tracheophyta</taxon>
        <taxon>Spermatophyta</taxon>
        <taxon>Magnoliopsida</taxon>
        <taxon>eudicotyledons</taxon>
        <taxon>Gunneridae</taxon>
        <taxon>Pentapetalae</taxon>
        <taxon>rosids</taxon>
        <taxon>fabids</taxon>
        <taxon>Fabales</taxon>
        <taxon>Quillajaceae</taxon>
        <taxon>Quillaja</taxon>
    </lineage>
</organism>
<evidence type="ECO:0000256" key="1">
    <source>
        <dbReference type="ARBA" id="ARBA00022491"/>
    </source>
</evidence>
<evidence type="ECO:0000256" key="4">
    <source>
        <dbReference type="SAM" id="MobiDB-lite"/>
    </source>
</evidence>
<protein>
    <submittedName>
        <fullName evidence="5">Protein SPOROCYTELESS-like isoform X1</fullName>
    </submittedName>
</protein>
<keyword evidence="3" id="KW-0804">Transcription</keyword>
<reference evidence="5" key="1">
    <citation type="journal article" date="2023" name="Science">
        <title>Elucidation of the pathway for biosynthesis of saponin adjuvants from the soapbark tree.</title>
        <authorList>
            <person name="Reed J."/>
            <person name="Orme A."/>
            <person name="El-Demerdash A."/>
            <person name="Owen C."/>
            <person name="Martin L.B.B."/>
            <person name="Misra R.C."/>
            <person name="Kikuchi S."/>
            <person name="Rejzek M."/>
            <person name="Martin A.C."/>
            <person name="Harkess A."/>
            <person name="Leebens-Mack J."/>
            <person name="Louveau T."/>
            <person name="Stephenson M.J."/>
            <person name="Osbourn A."/>
        </authorList>
    </citation>
    <scope>NUCLEOTIDE SEQUENCE</scope>
    <source>
        <strain evidence="5">S10</strain>
    </source>
</reference>
<evidence type="ECO:0000256" key="2">
    <source>
        <dbReference type="ARBA" id="ARBA00023015"/>
    </source>
</evidence>
<proteinExistence type="predicted"/>
<evidence type="ECO:0000313" key="6">
    <source>
        <dbReference type="Proteomes" id="UP001163823"/>
    </source>
</evidence>
<feature type="compositionally biased region" description="Basic residues" evidence="4">
    <location>
        <begin position="37"/>
        <end position="52"/>
    </location>
</feature>
<name>A0AAD7KZ17_QUISA</name>